<gene>
    <name evidence="11" type="ORF">XENOCAPTIV_029422</name>
</gene>
<keyword evidence="12" id="KW-1185">Reference proteome</keyword>
<keyword evidence="5 8" id="KW-0175">Coiled coil</keyword>
<evidence type="ECO:0000256" key="5">
    <source>
        <dbReference type="ARBA" id="ARBA00023054"/>
    </source>
</evidence>
<organism evidence="11 12">
    <name type="scientific">Xenoophorus captivus</name>
    <dbReference type="NCBI Taxonomy" id="1517983"/>
    <lineage>
        <taxon>Eukaryota</taxon>
        <taxon>Metazoa</taxon>
        <taxon>Chordata</taxon>
        <taxon>Craniata</taxon>
        <taxon>Vertebrata</taxon>
        <taxon>Euteleostomi</taxon>
        <taxon>Actinopterygii</taxon>
        <taxon>Neopterygii</taxon>
        <taxon>Teleostei</taxon>
        <taxon>Neoteleostei</taxon>
        <taxon>Acanthomorphata</taxon>
        <taxon>Ovalentaria</taxon>
        <taxon>Atherinomorphae</taxon>
        <taxon>Cyprinodontiformes</taxon>
        <taxon>Goodeidae</taxon>
        <taxon>Xenoophorus</taxon>
    </lineage>
</organism>
<protein>
    <recommendedName>
        <fullName evidence="10">Centrosomal protein of 290kDa coiled-coil region domain-containing protein</fullName>
    </recommendedName>
</protein>
<evidence type="ECO:0000259" key="10">
    <source>
        <dbReference type="Pfam" id="PF16574"/>
    </source>
</evidence>
<feature type="region of interest" description="Disordered" evidence="9">
    <location>
        <begin position="295"/>
        <end position="328"/>
    </location>
</feature>
<evidence type="ECO:0000256" key="9">
    <source>
        <dbReference type="SAM" id="MobiDB-lite"/>
    </source>
</evidence>
<evidence type="ECO:0000256" key="8">
    <source>
        <dbReference type="SAM" id="Coils"/>
    </source>
</evidence>
<dbReference type="PANTHER" id="PTHR18879">
    <property type="entry name" value="CENTROSOMAL PROTEIN OF 290 KDA"/>
    <property type="match status" value="1"/>
</dbReference>
<evidence type="ECO:0000256" key="4">
    <source>
        <dbReference type="ARBA" id="ARBA00022794"/>
    </source>
</evidence>
<dbReference type="InterPro" id="IPR032321">
    <property type="entry name" value="Cep209_CC5"/>
</dbReference>
<feature type="region of interest" description="Disordered" evidence="9">
    <location>
        <begin position="218"/>
        <end position="239"/>
    </location>
</feature>
<keyword evidence="4" id="KW-0970">Cilium biogenesis/degradation</keyword>
<evidence type="ECO:0000256" key="3">
    <source>
        <dbReference type="ARBA" id="ARBA00022490"/>
    </source>
</evidence>
<comment type="subcellular location">
    <subcellularLocation>
        <location evidence="1">Cytoplasm</location>
        <location evidence="1">Cytoskeleton</location>
        <location evidence="1">Cilium basal body</location>
    </subcellularLocation>
    <subcellularLocation>
        <location evidence="2">Cytoplasm</location>
        <location evidence="2">Cytoskeleton</location>
        <location evidence="2">Microtubule organizing center</location>
        <location evidence="2">Centrosome</location>
    </subcellularLocation>
</comment>
<evidence type="ECO:0000256" key="7">
    <source>
        <dbReference type="ARBA" id="ARBA00023273"/>
    </source>
</evidence>
<comment type="caution">
    <text evidence="11">The sequence shown here is derived from an EMBL/GenBank/DDBJ whole genome shotgun (WGS) entry which is preliminary data.</text>
</comment>
<evidence type="ECO:0000313" key="12">
    <source>
        <dbReference type="Proteomes" id="UP001434883"/>
    </source>
</evidence>
<feature type="compositionally biased region" description="Basic and acidic residues" evidence="9">
    <location>
        <begin position="319"/>
        <end position="328"/>
    </location>
</feature>
<evidence type="ECO:0000256" key="1">
    <source>
        <dbReference type="ARBA" id="ARBA00004120"/>
    </source>
</evidence>
<keyword evidence="6" id="KW-0206">Cytoskeleton</keyword>
<reference evidence="11 12" key="1">
    <citation type="submission" date="2021-06" db="EMBL/GenBank/DDBJ databases">
        <authorList>
            <person name="Palmer J.M."/>
        </authorList>
    </citation>
    <scope>NUCLEOTIDE SEQUENCE [LARGE SCALE GENOMIC DNA]</scope>
    <source>
        <strain evidence="11 12">XC_2019</strain>
        <tissue evidence="11">Muscle</tissue>
    </source>
</reference>
<sequence length="328" mass="37441">MISAARRITALEMKELNERQRAEHAHKMYEHMRNSLRQVEERNSELESKFAEVRYQGKHYRLGFFQSCIKYAQRIERELRDELAGSTSKTISDADRARIAELEKAEAELCVESQSDEKALIAKLHQHIVALQLSESAALGKLEVAASHIQQLEAYKLRAEQRLEASERALFLARQEGHNRATRLRQTIQSLRRQFAGALPLQQQEKFSLTMLKLQEDRAKAQEERRGAEEERRRAEGRAQELELRLRGLEELISTLRDVKGAQKVCVVKEKNLDHLLSFIVFSQLNYALHETGNRVAQEDGGGSPPRAEEGQGAGGPEGRNHLPEETC</sequence>
<proteinExistence type="predicted"/>
<dbReference type="Proteomes" id="UP001434883">
    <property type="component" value="Unassembled WGS sequence"/>
</dbReference>
<dbReference type="Pfam" id="PF16574">
    <property type="entry name" value="CEP209_CC5"/>
    <property type="match status" value="1"/>
</dbReference>
<name>A0ABV0QPU9_9TELE</name>
<keyword evidence="3" id="KW-0963">Cytoplasm</keyword>
<dbReference type="InterPro" id="IPR026201">
    <property type="entry name" value="Cep290"/>
</dbReference>
<accession>A0ABV0QPU9</accession>
<evidence type="ECO:0000313" key="11">
    <source>
        <dbReference type="EMBL" id="MEQ2197436.1"/>
    </source>
</evidence>
<feature type="coiled-coil region" evidence="8">
    <location>
        <begin position="22"/>
        <end position="56"/>
    </location>
</feature>
<dbReference type="PANTHER" id="PTHR18879:SF20">
    <property type="entry name" value="CENTROSOMAL PROTEIN OF 290 KDA"/>
    <property type="match status" value="1"/>
</dbReference>
<keyword evidence="7" id="KW-0966">Cell projection</keyword>
<feature type="domain" description="Centrosomal protein of 290kDa coiled-coil region" evidence="10">
    <location>
        <begin position="210"/>
        <end position="267"/>
    </location>
</feature>
<evidence type="ECO:0000256" key="2">
    <source>
        <dbReference type="ARBA" id="ARBA00004300"/>
    </source>
</evidence>
<dbReference type="EMBL" id="JAHRIN010017657">
    <property type="protein sequence ID" value="MEQ2197436.1"/>
    <property type="molecule type" value="Genomic_DNA"/>
</dbReference>
<evidence type="ECO:0000256" key="6">
    <source>
        <dbReference type="ARBA" id="ARBA00023212"/>
    </source>
</evidence>